<dbReference type="SUPFAM" id="SSF50630">
    <property type="entry name" value="Acid proteases"/>
    <property type="match status" value="2"/>
</dbReference>
<evidence type="ECO:0000313" key="3">
    <source>
        <dbReference type="Proteomes" id="UP001234178"/>
    </source>
</evidence>
<sequence length="399" mass="45099">MITNRPGQNSKRKVANLPTQKTTSESNKPDIIYNSLSTYLLPIVINNKPVTMKIDSGCHDSIINALIWQELGRPQLETATTKRYSATGVEVVLMGHFTARVRYAGRLFLLPLTVSNRTDTRNLMGRRWFPILHLDWNRIFHCIPTAHFMKKQTENERQLALETTKRTCPFYVHVKVEGVNLRMLLDTGATQSKITVSQWQLIGKPRLQPTSIIIHDTANNVMPLVGRCIINAEYNGQRGLLPLLVSGGANGYAVIGTDWFKTIRFDFNNIFETMTFQQAPKSSAGQTFEPQNCQMLSSPCAQYPPESDQSPNADAETKGRIEMEKKLPYGKTHVAIASTHRFNCPATMAIETLEATSKYKKPKSVSIAPTLPYVIRAVLIVDYRNTPHEKDQRECYDKK</sequence>
<dbReference type="Proteomes" id="UP001234178">
    <property type="component" value="Unassembled WGS sequence"/>
</dbReference>
<dbReference type="EMBL" id="JAOYFB010000002">
    <property type="protein sequence ID" value="KAK4008975.1"/>
    <property type="molecule type" value="Genomic_DNA"/>
</dbReference>
<comment type="caution">
    <text evidence="2">The sequence shown here is derived from an EMBL/GenBank/DDBJ whole genome shotgun (WGS) entry which is preliminary data.</text>
</comment>
<accession>A0ABQ9Z7V6</accession>
<dbReference type="InterPro" id="IPR021109">
    <property type="entry name" value="Peptidase_aspartic_dom_sf"/>
</dbReference>
<organism evidence="2 3">
    <name type="scientific">Daphnia magna</name>
    <dbReference type="NCBI Taxonomy" id="35525"/>
    <lineage>
        <taxon>Eukaryota</taxon>
        <taxon>Metazoa</taxon>
        <taxon>Ecdysozoa</taxon>
        <taxon>Arthropoda</taxon>
        <taxon>Crustacea</taxon>
        <taxon>Branchiopoda</taxon>
        <taxon>Diplostraca</taxon>
        <taxon>Cladocera</taxon>
        <taxon>Anomopoda</taxon>
        <taxon>Daphniidae</taxon>
        <taxon>Daphnia</taxon>
    </lineage>
</organism>
<reference evidence="2 3" key="1">
    <citation type="journal article" date="2023" name="Nucleic Acids Res.">
        <title>The hologenome of Daphnia magna reveals possible DNA methylation and microbiome-mediated evolution of the host genome.</title>
        <authorList>
            <person name="Chaturvedi A."/>
            <person name="Li X."/>
            <person name="Dhandapani V."/>
            <person name="Marshall H."/>
            <person name="Kissane S."/>
            <person name="Cuenca-Cambronero M."/>
            <person name="Asole G."/>
            <person name="Calvet F."/>
            <person name="Ruiz-Romero M."/>
            <person name="Marangio P."/>
            <person name="Guigo R."/>
            <person name="Rago D."/>
            <person name="Mirbahai L."/>
            <person name="Eastwood N."/>
            <person name="Colbourne J.K."/>
            <person name="Zhou J."/>
            <person name="Mallon E."/>
            <person name="Orsini L."/>
        </authorList>
    </citation>
    <scope>NUCLEOTIDE SEQUENCE [LARGE SCALE GENOMIC DNA]</scope>
    <source>
        <strain evidence="2">LRV0_1</strain>
    </source>
</reference>
<feature type="region of interest" description="Disordered" evidence="1">
    <location>
        <begin position="1"/>
        <end position="26"/>
    </location>
</feature>
<dbReference type="Gene3D" id="2.40.70.10">
    <property type="entry name" value="Acid Proteases"/>
    <property type="match status" value="2"/>
</dbReference>
<evidence type="ECO:0008006" key="4">
    <source>
        <dbReference type="Google" id="ProtNLM"/>
    </source>
</evidence>
<name>A0ABQ9Z7V6_9CRUS</name>
<proteinExistence type="predicted"/>
<dbReference type="PANTHER" id="PTHR36943">
    <property type="entry name" value="CCHC-TYPE DOMAIN-CONTAINING PROTEIN"/>
    <property type="match status" value="1"/>
</dbReference>
<evidence type="ECO:0000313" key="2">
    <source>
        <dbReference type="EMBL" id="KAK4008975.1"/>
    </source>
</evidence>
<keyword evidence="3" id="KW-1185">Reference proteome</keyword>
<evidence type="ECO:0000256" key="1">
    <source>
        <dbReference type="SAM" id="MobiDB-lite"/>
    </source>
</evidence>
<dbReference type="PANTHER" id="PTHR36943:SF1">
    <property type="entry name" value="CCHC-TYPE DOMAIN-CONTAINING PROTEIN"/>
    <property type="match status" value="1"/>
</dbReference>
<feature type="compositionally biased region" description="Polar residues" evidence="1">
    <location>
        <begin position="17"/>
        <end position="26"/>
    </location>
</feature>
<protein>
    <recommendedName>
        <fullName evidence="4">Peptidase A2 domain-containing protein</fullName>
    </recommendedName>
</protein>
<gene>
    <name evidence="2" type="ORF">OUZ56_014093</name>
</gene>